<protein>
    <submittedName>
        <fullName evidence="10">Putative thyroid hormone receptor-associated protein</fullName>
    </submittedName>
</protein>
<feature type="region of interest" description="Disordered" evidence="8">
    <location>
        <begin position="1792"/>
        <end position="1854"/>
    </location>
</feature>
<dbReference type="PANTHER" id="PTHR46567">
    <property type="entry name" value="MEDIATOR OF RNA POLYMERASE II TRANSCRIPTION SUBUNIT 12"/>
    <property type="match status" value="1"/>
</dbReference>
<feature type="compositionally biased region" description="Low complexity" evidence="8">
    <location>
        <begin position="2425"/>
        <end position="2445"/>
    </location>
</feature>
<evidence type="ECO:0000313" key="10">
    <source>
        <dbReference type="EMBL" id="KAA0193004.1"/>
    </source>
</evidence>
<feature type="region of interest" description="Disordered" evidence="8">
    <location>
        <begin position="2279"/>
        <end position="2322"/>
    </location>
</feature>
<evidence type="ECO:0000313" key="11">
    <source>
        <dbReference type="Proteomes" id="UP000728185"/>
    </source>
</evidence>
<feature type="compositionally biased region" description="Acidic residues" evidence="8">
    <location>
        <begin position="1340"/>
        <end position="1353"/>
    </location>
</feature>
<dbReference type="Pfam" id="PF09497">
    <property type="entry name" value="Med12"/>
    <property type="match status" value="1"/>
</dbReference>
<dbReference type="GO" id="GO:0003712">
    <property type="term" value="F:transcription coregulator activity"/>
    <property type="evidence" value="ECO:0007669"/>
    <property type="project" value="InterPro"/>
</dbReference>
<evidence type="ECO:0000256" key="7">
    <source>
        <dbReference type="ARBA" id="ARBA00023242"/>
    </source>
</evidence>
<feature type="compositionally biased region" description="Low complexity" evidence="8">
    <location>
        <begin position="1815"/>
        <end position="1825"/>
    </location>
</feature>
<keyword evidence="5" id="KW-0010">Activator</keyword>
<comment type="caution">
    <text evidence="10">The sequence shown here is derived from an EMBL/GenBank/DDBJ whole genome shotgun (WGS) entry which is preliminary data.</text>
</comment>
<feature type="region of interest" description="Disordered" evidence="8">
    <location>
        <begin position="2539"/>
        <end position="2565"/>
    </location>
</feature>
<feature type="region of interest" description="Disordered" evidence="8">
    <location>
        <begin position="1314"/>
        <end position="1385"/>
    </location>
</feature>
<feature type="region of interest" description="Disordered" evidence="8">
    <location>
        <begin position="2405"/>
        <end position="2448"/>
    </location>
</feature>
<evidence type="ECO:0000256" key="1">
    <source>
        <dbReference type="ARBA" id="ARBA00004123"/>
    </source>
</evidence>
<keyword evidence="10" id="KW-0675">Receptor</keyword>
<keyword evidence="4" id="KW-0805">Transcription regulation</keyword>
<feature type="compositionally biased region" description="Gly residues" evidence="8">
    <location>
        <begin position="1797"/>
        <end position="1814"/>
    </location>
</feature>
<evidence type="ECO:0000256" key="5">
    <source>
        <dbReference type="ARBA" id="ARBA00023159"/>
    </source>
</evidence>
<dbReference type="GO" id="GO:0016592">
    <property type="term" value="C:mediator complex"/>
    <property type="evidence" value="ECO:0007669"/>
    <property type="project" value="InterPro"/>
</dbReference>
<dbReference type="InterPro" id="IPR021990">
    <property type="entry name" value="Mediator_Med12_LCEWAV"/>
</dbReference>
<feature type="domain" description="Mediator complex subunit Med12" evidence="9">
    <location>
        <begin position="99"/>
        <end position="159"/>
    </location>
</feature>
<dbReference type="EMBL" id="LUCM01005318">
    <property type="protein sequence ID" value="KAA0193004.1"/>
    <property type="molecule type" value="Genomic_DNA"/>
</dbReference>
<name>A0A8E0VJI5_9TREM</name>
<keyword evidence="11" id="KW-1185">Reference proteome</keyword>
<feature type="compositionally biased region" description="Acidic residues" evidence="8">
    <location>
        <begin position="1314"/>
        <end position="1331"/>
    </location>
</feature>
<evidence type="ECO:0000256" key="4">
    <source>
        <dbReference type="ARBA" id="ARBA00023015"/>
    </source>
</evidence>
<evidence type="ECO:0000259" key="9">
    <source>
        <dbReference type="SMART" id="SM01281"/>
    </source>
</evidence>
<reference evidence="10" key="1">
    <citation type="submission" date="2019-05" db="EMBL/GenBank/DDBJ databases">
        <title>Annotation for the trematode Fasciolopsis buski.</title>
        <authorList>
            <person name="Choi Y.-J."/>
        </authorList>
    </citation>
    <scope>NUCLEOTIDE SEQUENCE</scope>
    <source>
        <strain evidence="10">HT</strain>
        <tissue evidence="10">Whole worm</tissue>
    </source>
</reference>
<evidence type="ECO:0000256" key="6">
    <source>
        <dbReference type="ARBA" id="ARBA00023163"/>
    </source>
</evidence>
<feature type="region of interest" description="Disordered" evidence="8">
    <location>
        <begin position="862"/>
        <end position="896"/>
    </location>
</feature>
<feature type="region of interest" description="Disordered" evidence="8">
    <location>
        <begin position="250"/>
        <end position="271"/>
    </location>
</feature>
<feature type="compositionally biased region" description="Polar residues" evidence="8">
    <location>
        <begin position="2306"/>
        <end position="2322"/>
    </location>
</feature>
<proteinExistence type="inferred from homology"/>
<organism evidence="10 11">
    <name type="scientific">Fasciolopsis buskii</name>
    <dbReference type="NCBI Taxonomy" id="27845"/>
    <lineage>
        <taxon>Eukaryota</taxon>
        <taxon>Metazoa</taxon>
        <taxon>Spiralia</taxon>
        <taxon>Lophotrochozoa</taxon>
        <taxon>Platyhelminthes</taxon>
        <taxon>Trematoda</taxon>
        <taxon>Digenea</taxon>
        <taxon>Plagiorchiida</taxon>
        <taxon>Echinostomata</taxon>
        <taxon>Echinostomatoidea</taxon>
        <taxon>Fasciolidae</taxon>
        <taxon>Fasciolopsis</taxon>
    </lineage>
</organism>
<evidence type="ECO:0000256" key="8">
    <source>
        <dbReference type="SAM" id="MobiDB-lite"/>
    </source>
</evidence>
<feature type="compositionally biased region" description="Basic residues" evidence="8">
    <location>
        <begin position="1370"/>
        <end position="1385"/>
    </location>
</feature>
<accession>A0A8E0VJI5</accession>
<dbReference type="PANTHER" id="PTHR46567:SF1">
    <property type="entry name" value="MEDIATOR OF RNA POLYMERASE II TRANSCRIPTION SUBUNIT 12"/>
    <property type="match status" value="1"/>
</dbReference>
<dbReference type="OrthoDB" id="20828at2759"/>
<keyword evidence="7" id="KW-0539">Nucleus</keyword>
<gene>
    <name evidence="10" type="ORF">FBUS_09009</name>
</gene>
<comment type="subcellular location">
    <subcellularLocation>
        <location evidence="1">Nucleus</location>
    </subcellularLocation>
</comment>
<evidence type="ECO:0000256" key="3">
    <source>
        <dbReference type="ARBA" id="ARBA00022491"/>
    </source>
</evidence>
<dbReference type="InterPro" id="IPR019035">
    <property type="entry name" value="Mediator_Med12"/>
</dbReference>
<keyword evidence="6" id="KW-0804">Transcription</keyword>
<dbReference type="Pfam" id="PF12145">
    <property type="entry name" value="Med12-LCEWAV"/>
    <property type="match status" value="1"/>
</dbReference>
<dbReference type="GO" id="GO:0006357">
    <property type="term" value="P:regulation of transcription by RNA polymerase II"/>
    <property type="evidence" value="ECO:0007669"/>
    <property type="project" value="InterPro"/>
</dbReference>
<evidence type="ECO:0000256" key="2">
    <source>
        <dbReference type="ARBA" id="ARBA00010289"/>
    </source>
</evidence>
<comment type="similarity">
    <text evidence="2">Belongs to the Mediator complex subunit 12 family.</text>
</comment>
<feature type="region of interest" description="Disordered" evidence="8">
    <location>
        <begin position="770"/>
        <end position="824"/>
    </location>
</feature>
<dbReference type="SMART" id="SM01281">
    <property type="entry name" value="Med12"/>
    <property type="match status" value="1"/>
</dbReference>
<keyword evidence="3" id="KW-0678">Repressor</keyword>
<feature type="region of interest" description="Disordered" evidence="8">
    <location>
        <begin position="2149"/>
        <end position="2194"/>
    </location>
</feature>
<feature type="compositionally biased region" description="Low complexity" evidence="8">
    <location>
        <begin position="796"/>
        <end position="808"/>
    </location>
</feature>
<sequence>MSGFPSLEERSLRRKTFCPPDVYFQRDEQKEDLMSDDFVRDGYKYIKPVRDEYQSCREESRFINVDSLCNFFRGVMANKRESPRFQDSRKKQVPSVRDTVMPVIDMYKEHVSSWFKELSGSVPLQILGRRILYYKDKDEILSELLSHKVPITRAIWFINMSVIKTAAIAENAKKKPRVPSDPTAEWTATLCGMLKRILDQIGSESCNSSLESDWDYLFALLLAMYDMDMADHWEVLVWLVKRAENIVKPCPQSDSHRSPSDQTVQTSNDSVDDSRSKLRFFLHYLLQVGIRFTENELITRRFLYWCCSVLSEVTFSDSHSPGNERRPDAQIVLDEYNERCMCPVHRTIVMSLSSLIVCLTLSCPSAVVWNYIPPESDHFYLRGSPLDLIPYSLVALPLPPGPELIPIRKCLTEVEEIIITRGRLAELRWNRQAATNANGEQADRSVRLLNILDRQDYNIAKQMNPTEALFNSIFNDDSLHLDTGAVVTILCEWAVSDQRFGIHRAIIVACLLEQLNSTLQSSVTSKQLLQDTLVGFLDNFSVGLPPFVSDQAPVDNESMKSLVCLFGELIDRQLFDHDAYVRHFIARGAFNTTDHPLALESNSAQHLIATSVNSLGANTPNTHSRAPHVTSCLTNPSLSSNVTAQHSVASEMSEDIDRCSMDNPDSVRSELGFPVCGPSSHGALENYPEKAVQSGSTMTRSRHLHFLTQFPIPQGECYAHERNQRYQLLYGSVRARDRARSCVRRLVRDISKLFTKKSYLVDVVPGEMCKRKRNKDREKDREQSVPSGGSGGATGTTGNASAGCTGTSNLTSTTGHRSSEDSHSIDRLHDDIMSRFLRLSYHDMECVISQCTPTFVKMLSGSGGNSTGNTTSDEHSSSMGLNNPPSPPVTGNTLSNTLNNLPGTAGSFVSQPPNTSQTHIYMPVPSSIFLFFDLIETSLNMTCLISTVVDTLERLKFLFENRTQFMTLYMSYMCLRAIGILQRYQPIMLTMGIETRLFSVLIAQVFQVKESTQCFPSERCILAYLHDLFSSSWAVQSRFTSSYGKAHSKVAAIFRRVVPGNGRGKFEPNYAAELLEETSQANSASFLTYAEDLRKDPNSRFSFVCRAIVFVCQAEKSERLNYLCGLCVELSAQCSDLSSEWIGSLYAILAPRTEMPKYEPLVNAVEPTNINMYDNLSSLIATLLSCHCFPISHFLQSVICAAMAHGLNQVSQSVGPQLEPIIRLACHILHRLFTAESTVSSLQTVSNVLTPNHDNVVSNVAITNPDSVMTPPPFRISEPLLLTGALQKVSIEVLVDVLKMLMVNYDKAIQADVQPDECVDSSGEPQDDEGDCLQGTASDLDMDDDQDSTEDSSDPSRRRKRGKQSDGNKGRHRKRRRVSVRRGHQSAHPVHFIVQRYLEAGTLPTVAELRSLPLSALIQLVIREICTVSWVRERFCGIPSDRLICKNVLIDKNFSHSQARRLLHTIFYPYDLSWSDVALASDGLAEAMCHVLSDLNLWTLHCAQMKFLLLYEQIPFSQQSEVLGFVAQCLVSEFQRQAMAWLTADGSYVSTDGSIGLIGGLPNFDLDDNDPVWLLPALIQKLRRPMKNQIVKATLETLKGIRNYWKHKNDEDKESVLLQHSVILAHPAFFSLLQICLKEADPMEALNEQIEYFVPSARETEDRVPDNLRTRQVVQECLRLRLTLIGQRFQDLRDNEVCTRLALLLAQLISHGVTEPESNSALFFMVLDMLQTLVHTVAARSGVEGKFYQILVKRLRRELSERPTTSGIEQVRPLLIPMKAAYTVFVTGRSRQRTGMSGAGGNSSSGGSGAGSLGKAGSAGKSSGNKGSGKSGGNSRSNLLDSVGSGSGRGPKKRGFMIIGKERFAPWDIQDPGKQSALLSMHGATVTEPLLSRTEEQAHRLIRHDHFIRLKRPMEFYLNPVYPEKPETKVISQNGTSTSNKALEREPSVGSAMLPPSLGPQISGALHNDSAQSGIQVNRKHCSIGHTLSKVPPRPFGNDDVACASEDSQTYTDALRIAGPIQQDKVGGVHHLQPDYSQEFPSEHLRAPSSSSHFGSGIRVSMVKQHYAPSCIVGEAMDSHVHSASQGVLKSIDTPKQGSRATVMDATYGDLSYPAADVTLSKVTRSSKFASDPSQMAPVGMDVSTAYASSAHPAATKRKRGAGRRAPVSERAMSGNAALSRPNPGMSSGRTANSSVRAANSVASVRMPSVDVADAFQMNSTVACNEKLAEMAQTSGPPSSWVNKPYSQGSANATDNQMVAQSSRGSAPLVHLSGFLRNRTQQQQQQQQQHLVSVPLHPHHQQPPQTYNTFGDSGPNHSNGIRGQQQELCTTTVYVQSSQPFDSSMSIPHSLGTTGTSTSYGENTVSLVSSFPQAVENIVAPGRQQAAPRYMTQAAAHRAQMAAQGIPVTGSQSQQSVPNPPPYPVLQSGHSHLTHHQQPQQQSQHVVSRNPDDNYVLMLDTTEEAFGRADGQSAMPAHMIPRQTNYQTMRTHQHLIPHHATQQQHQPHPQSAVNDQVQIQMMSQYSHSVGLGTTFQRIPNPGQIHPPPNNTQNNQPQTHYPRFTY</sequence>
<dbReference type="Proteomes" id="UP000728185">
    <property type="component" value="Unassembled WGS sequence"/>
</dbReference>
<feature type="compositionally biased region" description="Polar residues" evidence="8">
    <location>
        <begin position="260"/>
        <end position="269"/>
    </location>
</feature>